<feature type="compositionally biased region" description="Low complexity" evidence="1">
    <location>
        <begin position="385"/>
        <end position="398"/>
    </location>
</feature>
<evidence type="ECO:0000256" key="1">
    <source>
        <dbReference type="SAM" id="MobiDB-lite"/>
    </source>
</evidence>
<gene>
    <name evidence="2" type="ORF">FisN_14Lh282</name>
</gene>
<reference evidence="2 3" key="1">
    <citation type="journal article" date="2015" name="Plant Cell">
        <title>Oil accumulation by the oleaginous diatom Fistulifera solaris as revealed by the genome and transcriptome.</title>
        <authorList>
            <person name="Tanaka T."/>
            <person name="Maeda Y."/>
            <person name="Veluchamy A."/>
            <person name="Tanaka M."/>
            <person name="Abida H."/>
            <person name="Marechal E."/>
            <person name="Bowler C."/>
            <person name="Muto M."/>
            <person name="Sunaga Y."/>
            <person name="Tanaka M."/>
            <person name="Yoshino T."/>
            <person name="Taniguchi T."/>
            <person name="Fukuda Y."/>
            <person name="Nemoto M."/>
            <person name="Matsumoto M."/>
            <person name="Wong P.S."/>
            <person name="Aburatani S."/>
            <person name="Fujibuchi W."/>
        </authorList>
    </citation>
    <scope>NUCLEOTIDE SEQUENCE [LARGE SCALE GENOMIC DNA]</scope>
    <source>
        <strain evidence="2 3">JPCC DA0580</strain>
    </source>
</reference>
<comment type="caution">
    <text evidence="2">The sequence shown here is derived from an EMBL/GenBank/DDBJ whole genome shotgun (WGS) entry which is preliminary data.</text>
</comment>
<dbReference type="Proteomes" id="UP000198406">
    <property type="component" value="Unassembled WGS sequence"/>
</dbReference>
<feature type="region of interest" description="Disordered" evidence="1">
    <location>
        <begin position="320"/>
        <end position="398"/>
    </location>
</feature>
<proteinExistence type="predicted"/>
<evidence type="ECO:0000313" key="3">
    <source>
        <dbReference type="Proteomes" id="UP000198406"/>
    </source>
</evidence>
<feature type="compositionally biased region" description="Low complexity" evidence="1">
    <location>
        <begin position="252"/>
        <end position="262"/>
    </location>
</feature>
<organism evidence="2 3">
    <name type="scientific">Fistulifera solaris</name>
    <name type="common">Oleaginous diatom</name>
    <dbReference type="NCBI Taxonomy" id="1519565"/>
    <lineage>
        <taxon>Eukaryota</taxon>
        <taxon>Sar</taxon>
        <taxon>Stramenopiles</taxon>
        <taxon>Ochrophyta</taxon>
        <taxon>Bacillariophyta</taxon>
        <taxon>Bacillariophyceae</taxon>
        <taxon>Bacillariophycidae</taxon>
        <taxon>Naviculales</taxon>
        <taxon>Naviculaceae</taxon>
        <taxon>Fistulifera</taxon>
    </lineage>
</organism>
<sequence length="398" mass="43559">MTFIPYQIDYAVTNAAKTLGFSKKKVSFKFGFANLAAPSGSTGAACRGSEHEVVFIWSLASGKRQLLLDGKDVHYSESGQNGWTSDRAWQHSFPLHDAALRQTLKVHFISQPVSKDIPDSRPFDLRVGGISYFSFNQIFQLGTTAMTTRGGSHQHHDPDRDMMTAEERRLVAQAKLESLKEYEQNRKSSNHRPQQQQPVMKHEEDLLISFDDPAPRTVAPAVVGNGYVNAQQPFPGFMSSLSLGSDFEDSNAPSPSMMQQQAPQPPNAPSYGVPTNQYSFAGPPPANPYAPTYQQPPLAPYTSNAMALYQPPAAAPAPNPYASYPTGAPPPNPYTNNYNQPPSPSMQSFASFGSAPSFAQPPKPPGQDAFAPGYGFSAPPPPPQQQQQQQQQQPYSYY</sequence>
<name>A0A1Z5JA38_FISSO</name>
<dbReference type="EMBL" id="BDSP01000022">
    <property type="protein sequence ID" value="GAX10762.1"/>
    <property type="molecule type" value="Genomic_DNA"/>
</dbReference>
<feature type="region of interest" description="Disordered" evidence="1">
    <location>
        <begin position="182"/>
        <end position="201"/>
    </location>
</feature>
<keyword evidence="3" id="KW-1185">Reference proteome</keyword>
<accession>A0A1Z5JA38</accession>
<dbReference type="AlphaFoldDB" id="A0A1Z5JA38"/>
<feature type="region of interest" description="Disordered" evidence="1">
    <location>
        <begin position="239"/>
        <end position="295"/>
    </location>
</feature>
<feature type="compositionally biased region" description="Low complexity" evidence="1">
    <location>
        <begin position="334"/>
        <end position="358"/>
    </location>
</feature>
<protein>
    <submittedName>
        <fullName evidence="2">Uncharacterized protein</fullName>
    </submittedName>
</protein>
<dbReference type="OrthoDB" id="45586at2759"/>
<dbReference type="InParanoid" id="A0A1Z5JA38"/>
<evidence type="ECO:0000313" key="2">
    <source>
        <dbReference type="EMBL" id="GAX10762.1"/>
    </source>
</evidence>